<dbReference type="EMBL" id="AMZH03001662">
    <property type="protein sequence ID" value="RRT78497.1"/>
    <property type="molecule type" value="Genomic_DNA"/>
</dbReference>
<dbReference type="AlphaFoldDB" id="A0A427AQL8"/>
<gene>
    <name evidence="2" type="ORF">B296_00014639</name>
</gene>
<name>A0A427AQL8_ENSVE</name>
<dbReference type="Proteomes" id="UP000287651">
    <property type="component" value="Unassembled WGS sequence"/>
</dbReference>
<evidence type="ECO:0000313" key="3">
    <source>
        <dbReference type="Proteomes" id="UP000287651"/>
    </source>
</evidence>
<evidence type="ECO:0000256" key="1">
    <source>
        <dbReference type="SAM" id="MobiDB-lite"/>
    </source>
</evidence>
<organism evidence="2 3">
    <name type="scientific">Ensete ventricosum</name>
    <name type="common">Abyssinian banana</name>
    <name type="synonym">Musa ensete</name>
    <dbReference type="NCBI Taxonomy" id="4639"/>
    <lineage>
        <taxon>Eukaryota</taxon>
        <taxon>Viridiplantae</taxon>
        <taxon>Streptophyta</taxon>
        <taxon>Embryophyta</taxon>
        <taxon>Tracheophyta</taxon>
        <taxon>Spermatophyta</taxon>
        <taxon>Magnoliopsida</taxon>
        <taxon>Liliopsida</taxon>
        <taxon>Zingiberales</taxon>
        <taxon>Musaceae</taxon>
        <taxon>Ensete</taxon>
    </lineage>
</organism>
<accession>A0A427AQL8</accession>
<proteinExistence type="predicted"/>
<evidence type="ECO:0000313" key="2">
    <source>
        <dbReference type="EMBL" id="RRT78497.1"/>
    </source>
</evidence>
<sequence>MIQAQNSSSPESESESRSILTGPERVWMIRARRDPTRWRSGGADTTAAVGWVKRRAWEEERKMERPMRAGKPGIAASGYRSEDGFGMFERVPKGCPVSPVLGTEPG</sequence>
<protein>
    <submittedName>
        <fullName evidence="2">Uncharacterized protein</fullName>
    </submittedName>
</protein>
<feature type="region of interest" description="Disordered" evidence="1">
    <location>
        <begin position="1"/>
        <end position="23"/>
    </location>
</feature>
<reference evidence="2 3" key="1">
    <citation type="journal article" date="2014" name="Agronomy (Basel)">
        <title>A Draft Genome Sequence for Ensete ventricosum, the Drought-Tolerant Tree Against Hunger.</title>
        <authorList>
            <person name="Harrison J."/>
            <person name="Moore K.A."/>
            <person name="Paszkiewicz K."/>
            <person name="Jones T."/>
            <person name="Grant M."/>
            <person name="Ambacheew D."/>
            <person name="Muzemil S."/>
            <person name="Studholme D.J."/>
        </authorList>
    </citation>
    <scope>NUCLEOTIDE SEQUENCE [LARGE SCALE GENOMIC DNA]</scope>
</reference>
<comment type="caution">
    <text evidence="2">The sequence shown here is derived from an EMBL/GenBank/DDBJ whole genome shotgun (WGS) entry which is preliminary data.</text>
</comment>